<name>X0USR3_9ZZZZ</name>
<reference evidence="1" key="1">
    <citation type="journal article" date="2014" name="Front. Microbiol.">
        <title>High frequency of phylogenetically diverse reductive dehalogenase-homologous genes in deep subseafloor sedimentary metagenomes.</title>
        <authorList>
            <person name="Kawai M."/>
            <person name="Futagami T."/>
            <person name="Toyoda A."/>
            <person name="Takaki Y."/>
            <person name="Nishi S."/>
            <person name="Hori S."/>
            <person name="Arai W."/>
            <person name="Tsubouchi T."/>
            <person name="Morono Y."/>
            <person name="Uchiyama I."/>
            <person name="Ito T."/>
            <person name="Fujiyama A."/>
            <person name="Inagaki F."/>
            <person name="Takami H."/>
        </authorList>
    </citation>
    <scope>NUCLEOTIDE SEQUENCE</scope>
    <source>
        <strain evidence="1">Expedition CK06-06</strain>
    </source>
</reference>
<organism evidence="1">
    <name type="scientific">marine sediment metagenome</name>
    <dbReference type="NCBI Taxonomy" id="412755"/>
    <lineage>
        <taxon>unclassified sequences</taxon>
        <taxon>metagenomes</taxon>
        <taxon>ecological metagenomes</taxon>
    </lineage>
</organism>
<accession>X0USR3</accession>
<dbReference type="AlphaFoldDB" id="X0USR3"/>
<sequence>KRLFPPLAESELIFEFVLNLGHLDFEFVSDSR</sequence>
<dbReference type="EMBL" id="BARS01024523">
    <property type="protein sequence ID" value="GAG08889.1"/>
    <property type="molecule type" value="Genomic_DNA"/>
</dbReference>
<comment type="caution">
    <text evidence="1">The sequence shown here is derived from an EMBL/GenBank/DDBJ whole genome shotgun (WGS) entry which is preliminary data.</text>
</comment>
<protein>
    <submittedName>
        <fullName evidence="1">Uncharacterized protein</fullName>
    </submittedName>
</protein>
<evidence type="ECO:0000313" key="1">
    <source>
        <dbReference type="EMBL" id="GAG08889.1"/>
    </source>
</evidence>
<proteinExistence type="predicted"/>
<feature type="non-terminal residue" evidence="1">
    <location>
        <position position="1"/>
    </location>
</feature>
<gene>
    <name evidence="1" type="ORF">S01H1_38919</name>
</gene>